<keyword evidence="2 5" id="KW-0378">Hydrolase</keyword>
<evidence type="ECO:0000256" key="3">
    <source>
        <dbReference type="ARBA" id="ARBA00023295"/>
    </source>
</evidence>
<dbReference type="GO" id="GO:0008422">
    <property type="term" value="F:beta-glucosidase activity"/>
    <property type="evidence" value="ECO:0007669"/>
    <property type="project" value="TreeGrafter"/>
</dbReference>
<reference evidence="5 6" key="1">
    <citation type="submission" date="2016-02" db="EMBL/GenBank/DDBJ databases">
        <title>Genome analysis of coral dinoflagellate symbionts highlights evolutionary adaptations to a symbiotic lifestyle.</title>
        <authorList>
            <person name="Aranda M."/>
            <person name="Li Y."/>
            <person name="Liew Y.J."/>
            <person name="Baumgarten S."/>
            <person name="Simakov O."/>
            <person name="Wilson M."/>
            <person name="Piel J."/>
            <person name="Ashoor H."/>
            <person name="Bougouffa S."/>
            <person name="Bajic V.B."/>
            <person name="Ryu T."/>
            <person name="Ravasi T."/>
            <person name="Bayer T."/>
            <person name="Micklem G."/>
            <person name="Kim H."/>
            <person name="Bhak J."/>
            <person name="Lajeunesse T.C."/>
            <person name="Voolstra C.R."/>
        </authorList>
    </citation>
    <scope>NUCLEOTIDE SEQUENCE [LARGE SCALE GENOMIC DNA]</scope>
    <source>
        <strain evidence="5 6">CCMP2467</strain>
    </source>
</reference>
<keyword evidence="3" id="KW-0326">Glycosidase</keyword>
<proteinExistence type="inferred from homology"/>
<evidence type="ECO:0000256" key="2">
    <source>
        <dbReference type="ARBA" id="ARBA00022801"/>
    </source>
</evidence>
<dbReference type="PANTHER" id="PTHR31308:SF5">
    <property type="entry name" value="ERGOSTERYL-BETA-GLUCOSIDASE"/>
    <property type="match status" value="1"/>
</dbReference>
<dbReference type="EMBL" id="LSRX01001299">
    <property type="protein sequence ID" value="OLP81240.1"/>
    <property type="molecule type" value="Genomic_DNA"/>
</dbReference>
<dbReference type="InterPro" id="IPR001547">
    <property type="entry name" value="Glyco_hydro_5"/>
</dbReference>
<evidence type="ECO:0000259" key="4">
    <source>
        <dbReference type="Pfam" id="PF00150"/>
    </source>
</evidence>
<evidence type="ECO:0000313" key="5">
    <source>
        <dbReference type="EMBL" id="OLP81240.1"/>
    </source>
</evidence>
<comment type="similarity">
    <text evidence="1">Belongs to the glycosyl hydrolase 5 (cellulase A) family.</text>
</comment>
<dbReference type="Gene3D" id="3.20.20.80">
    <property type="entry name" value="Glycosidases"/>
    <property type="match status" value="2"/>
</dbReference>
<protein>
    <submittedName>
        <fullName evidence="5">Putative glycosyl hydrolase</fullName>
    </submittedName>
</protein>
<dbReference type="Proteomes" id="UP000186817">
    <property type="component" value="Unassembled WGS sequence"/>
</dbReference>
<evidence type="ECO:0000256" key="1">
    <source>
        <dbReference type="ARBA" id="ARBA00005641"/>
    </source>
</evidence>
<dbReference type="OrthoDB" id="437086at2759"/>
<organism evidence="5 6">
    <name type="scientific">Symbiodinium microadriaticum</name>
    <name type="common">Dinoflagellate</name>
    <name type="synonym">Zooxanthella microadriatica</name>
    <dbReference type="NCBI Taxonomy" id="2951"/>
    <lineage>
        <taxon>Eukaryota</taxon>
        <taxon>Sar</taxon>
        <taxon>Alveolata</taxon>
        <taxon>Dinophyceae</taxon>
        <taxon>Suessiales</taxon>
        <taxon>Symbiodiniaceae</taxon>
        <taxon>Symbiodinium</taxon>
    </lineage>
</organism>
<dbReference type="Gene3D" id="2.60.40.1180">
    <property type="entry name" value="Golgi alpha-mannosidase II"/>
    <property type="match status" value="1"/>
</dbReference>
<dbReference type="InterPro" id="IPR018087">
    <property type="entry name" value="Glyco_hydro_5_CS"/>
</dbReference>
<gene>
    <name evidence="5" type="primary">YIR007W</name>
    <name evidence="5" type="ORF">AK812_SmicGene38247</name>
</gene>
<sequence>MLVCYVSATCEIIAEVCFLTQFASIFENCIHPFALQSQQAVDPWVMRQSELQLVGRLQRTQEALHYTSKLLSVVSLLRQHLHQNEVCRMLVAFSCHRNCVPLIQTWKALPKMLGKSPPMIQGVALQEQELALAPGQICAGPHCQCFGEDSQLARHHALPDDRRSSVKIFKSKGSRKRQAVKVPLWVAWAPTENRQSQDEDGDFVYYCPRYQIGKPRVRGEENMFRQWGGSTDEDRRMLGEEQWPMVTQSWALSKREIGIQYMTLLQRLRSVVAVVSQQRRNVDNIPSQVLRDAKAWTEPRKYRVRPLWAFAVFIHLVGQILGEVASHTDRCKISSMISVYLGSWEAKRLPKAAFETFMLGARDLGAVGRLLQRQRSKSKPWLAEPGQVASTKGKLVWVESVDRKINCGLVSAALDTHDFFAVGNRAAQVNCCSGNPRDAAIVDTVVDVLLRSGQTPLRKNAREVELQQIRDITQAYLTSGRYSGWLEEASREEILQHATPDIWLEHDATHLSPRMFRQARSEALAQSLPAELPHGLMEVVMRELGRDHVDAPAVTVKLDRKKKAATSSKQSYLQDWLESADGKAWRAEREQMFGEALRESAICNFKQLANLTLLQFFCCPGLHYREVPNDGMAQDVLEGRQAREAKSIENFRTTTAAMTTLQHMHAFLFQEHLAYSSKRLLKDREPIDAVGRVSKVTLSRRMLQLGTSWTSCSSSSPEPVGVRRGRPRVYYIKPVCSHAGVACAAAASLCGKADLRRRRRSKRFGSAQPVERAPLPSSGRLRIEGSHFADDKGRIVIPKGINFSGLSKVPLTPNGATHIRGPQFYEHREVSFVGRPCSLEDLDMHLQRLTDWGYNLLRLLVTWEAVEHAGPGIYDGEYLQFIARVCERAADYGFWIVIDPHQDCWSRWTGGDGAPGWTLEAAGFHIGPALHKSGAAFLHQENGDPLPSMSWPSNYDRLACATMFSLFWAGDRVAPSVTSQVGTDRVSAMDTNGLKSSARRSHELPLKVTNGVPARTARAPLGYRNSRRITARAAWAEHAEQRYRNTRVCDSPTIQLSLKTVAVNRDGMILGSLQPGCALDLSGIRFAMHGGFPLIDGIQLFSCKVGSQRFGILQGRTSTRFFHVSEDRALASIPADFTPSQRIAFAIPGAREGGFHLLHLEPGTQGGQLQWSDAVWNRDELEISGVIFEMLGDVNCLPSALVSSWSEARRGIVLMDFHKLLLSKYGSLNLAWEEAFDIDDYGCVDFAQFSLGCRRVKYCGNVCRLWSMLDPRNTGAVTFDSLLGDASLQQLLQDGFINAMVQIARSVKHVPSVLGFETMNEPHPGWLGRSDFTKAQFGAVSAGQSPLEQLQRCAPGEGSPWASSCLWAQAGVWDPLSQELLDASSFECDWLADCFAPFVTRFAEKVVGEMPHALIGVCPPAFGKEGQQPFPEKMPVQAFWAPHFYDGVVLVGKTWTPAFGIEETKPGTTLLGGLLPAPPIVPVFGLQERLASYKRQLEQKCRLASQETASMLGEIGVPFDIQSPGMATTDALRQAIDVHMRALEELFLPYCWWNYTPENSEARGDGWNGEDLSILGEGGGRALDAIVRPCLLACAGKPTHQAFNLQEHRFQCEFDADIGETIFFIPSRHFKPDNAILSVTPGTHVVWNVDLQSLLCRTDRAGRVAIDLRQKESKGETEIPCIVLLGCRSAGCFRLAISTPNADLIQ</sequence>
<dbReference type="InterPro" id="IPR017853">
    <property type="entry name" value="GH"/>
</dbReference>
<dbReference type="PANTHER" id="PTHR31308">
    <property type="match status" value="1"/>
</dbReference>
<dbReference type="PROSITE" id="PS00659">
    <property type="entry name" value="GLYCOSYL_HYDROL_F5"/>
    <property type="match status" value="1"/>
</dbReference>
<accession>A0A1Q9CE88</accession>
<dbReference type="SUPFAM" id="SSF51445">
    <property type="entry name" value="(Trans)glycosidases"/>
    <property type="match status" value="2"/>
</dbReference>
<dbReference type="GO" id="GO:0000272">
    <property type="term" value="P:polysaccharide catabolic process"/>
    <property type="evidence" value="ECO:0007669"/>
    <property type="project" value="InterPro"/>
</dbReference>
<name>A0A1Q9CE88_SYMMI</name>
<evidence type="ECO:0000313" key="6">
    <source>
        <dbReference type="Proteomes" id="UP000186817"/>
    </source>
</evidence>
<dbReference type="InterPro" id="IPR052066">
    <property type="entry name" value="Glycosphingolipid_Hydrolases"/>
</dbReference>
<dbReference type="Pfam" id="PF00150">
    <property type="entry name" value="Cellulase"/>
    <property type="match status" value="1"/>
</dbReference>
<comment type="caution">
    <text evidence="5">The sequence shown here is derived from an EMBL/GenBank/DDBJ whole genome shotgun (WGS) entry which is preliminary data.</text>
</comment>
<keyword evidence="6" id="KW-1185">Reference proteome</keyword>
<dbReference type="InterPro" id="IPR013780">
    <property type="entry name" value="Glyco_hydro_b"/>
</dbReference>
<feature type="domain" description="Glycoside hydrolase family 5" evidence="4">
    <location>
        <begin position="846"/>
        <end position="908"/>
    </location>
</feature>